<organism evidence="3 4">
    <name type="scientific">Streptomyces lutosisoli</name>
    <dbReference type="NCBI Taxonomy" id="2665721"/>
    <lineage>
        <taxon>Bacteria</taxon>
        <taxon>Bacillati</taxon>
        <taxon>Actinomycetota</taxon>
        <taxon>Actinomycetes</taxon>
        <taxon>Kitasatosporales</taxon>
        <taxon>Streptomycetaceae</taxon>
        <taxon>Streptomyces</taxon>
    </lineage>
</organism>
<dbReference type="RefSeq" id="WP_381261665.1">
    <property type="nucleotide sequence ID" value="NZ_JBHTBI010000054.1"/>
</dbReference>
<sequence length="251" mass="26544">MAGQAHRARHDPPLLRAVQAGAAPAGLHPHPHRLRSRAHPPQAARRQGPAGCAEAALDQEIAATLAALPDPRSVTSAPSPPSGTSFATDLLARLDEIPGVGPTSARVILAEVGPDMGIFPTPAHLASWAKLCPRTIQSGAKGTTGPAGKGNAWLKGALGEAASAAARTDTFLGARYRRLVKRRGHAKALVAVARSILVIVWHLIDDPQARYQELGPDWHQRHLNPQCKTRDLVRQLEHLGHHVTLAPTSAA</sequence>
<feature type="region of interest" description="Disordered" evidence="1">
    <location>
        <begin position="24"/>
        <end position="51"/>
    </location>
</feature>
<dbReference type="PANTHER" id="PTHR33055:SF15">
    <property type="entry name" value="TRANSPOSASE-RELATED"/>
    <property type="match status" value="1"/>
</dbReference>
<protein>
    <submittedName>
        <fullName evidence="3">Transposase</fullName>
    </submittedName>
</protein>
<dbReference type="InterPro" id="IPR003346">
    <property type="entry name" value="Transposase_20"/>
</dbReference>
<proteinExistence type="predicted"/>
<gene>
    <name evidence="3" type="ORF">ACFQZP_00225</name>
</gene>
<feature type="domain" description="Transposase IS116/IS110/IS902 C-terminal" evidence="2">
    <location>
        <begin position="93"/>
        <end position="174"/>
    </location>
</feature>
<dbReference type="Pfam" id="PF02371">
    <property type="entry name" value="Transposase_20"/>
    <property type="match status" value="1"/>
</dbReference>
<dbReference type="EMBL" id="JBHTEC010000001">
    <property type="protein sequence ID" value="MFD0280112.1"/>
    <property type="molecule type" value="Genomic_DNA"/>
</dbReference>
<dbReference type="PANTHER" id="PTHR33055">
    <property type="entry name" value="TRANSPOSASE FOR INSERTION SEQUENCE ELEMENT IS1111A"/>
    <property type="match status" value="1"/>
</dbReference>
<evidence type="ECO:0000259" key="2">
    <source>
        <dbReference type="Pfam" id="PF02371"/>
    </source>
</evidence>
<reference evidence="4" key="1">
    <citation type="journal article" date="2019" name="Int. J. Syst. Evol. Microbiol.">
        <title>The Global Catalogue of Microorganisms (GCM) 10K type strain sequencing project: providing services to taxonomists for standard genome sequencing and annotation.</title>
        <authorList>
            <consortium name="The Broad Institute Genomics Platform"/>
            <consortium name="The Broad Institute Genome Sequencing Center for Infectious Disease"/>
            <person name="Wu L."/>
            <person name="Ma J."/>
        </authorList>
    </citation>
    <scope>NUCLEOTIDE SEQUENCE [LARGE SCALE GENOMIC DNA]</scope>
    <source>
        <strain evidence="4">CGMCC 4.7198</strain>
    </source>
</reference>
<accession>A0ABW2V818</accession>
<dbReference type="Proteomes" id="UP001596957">
    <property type="component" value="Unassembled WGS sequence"/>
</dbReference>
<comment type="caution">
    <text evidence="3">The sequence shown here is derived from an EMBL/GenBank/DDBJ whole genome shotgun (WGS) entry which is preliminary data.</text>
</comment>
<dbReference type="InterPro" id="IPR047650">
    <property type="entry name" value="Transpos_IS110"/>
</dbReference>
<name>A0ABW2V818_9ACTN</name>
<evidence type="ECO:0000313" key="4">
    <source>
        <dbReference type="Proteomes" id="UP001596957"/>
    </source>
</evidence>
<feature type="compositionally biased region" description="Basic residues" evidence="1">
    <location>
        <begin position="29"/>
        <end position="38"/>
    </location>
</feature>
<evidence type="ECO:0000256" key="1">
    <source>
        <dbReference type="SAM" id="MobiDB-lite"/>
    </source>
</evidence>
<keyword evidence="4" id="KW-1185">Reference proteome</keyword>
<evidence type="ECO:0000313" key="3">
    <source>
        <dbReference type="EMBL" id="MFD0280112.1"/>
    </source>
</evidence>